<evidence type="ECO:0000313" key="8">
    <source>
        <dbReference type="Proteomes" id="UP000824070"/>
    </source>
</evidence>
<proteinExistence type="inferred from homology"/>
<accession>A0A9D1LNW9</accession>
<dbReference type="InterPro" id="IPR012337">
    <property type="entry name" value="RNaseH-like_sf"/>
</dbReference>
<sequence>MKKAMGFDLGSRTLGIAISDALGIAHPYEEFRFLDGAYRQALRHAIEVLHKEGITEVALGYPLNMDGSVGDRARSSEMFRDSLLKEDPSLEVTLVDERLTTVLANKLLLESDISRRKRHAVIDKMAALQILESYLQRKEFDSMEGEEDDTDHQ</sequence>
<comment type="caution">
    <text evidence="7">The sequence shown here is derived from an EMBL/GenBank/DDBJ whole genome shotgun (WGS) entry which is preliminary data.</text>
</comment>
<dbReference type="InterPro" id="IPR037027">
    <property type="entry name" value="YqgF/RNaseH-like_dom_sf"/>
</dbReference>
<evidence type="ECO:0000256" key="3">
    <source>
        <dbReference type="ARBA" id="ARBA00022722"/>
    </source>
</evidence>
<reference evidence="7" key="2">
    <citation type="journal article" date="2021" name="PeerJ">
        <title>Extensive microbial diversity within the chicken gut microbiome revealed by metagenomics and culture.</title>
        <authorList>
            <person name="Gilroy R."/>
            <person name="Ravi A."/>
            <person name="Getino M."/>
            <person name="Pursley I."/>
            <person name="Horton D.L."/>
            <person name="Alikhan N.F."/>
            <person name="Baker D."/>
            <person name="Gharbi K."/>
            <person name="Hall N."/>
            <person name="Watson M."/>
            <person name="Adriaenssens E.M."/>
            <person name="Foster-Nyarko E."/>
            <person name="Jarju S."/>
            <person name="Secka A."/>
            <person name="Antonio M."/>
            <person name="Oren A."/>
            <person name="Chaudhuri R.R."/>
            <person name="La Ragione R."/>
            <person name="Hildebrand F."/>
            <person name="Pallen M.J."/>
        </authorList>
    </citation>
    <scope>NUCLEOTIDE SEQUENCE</scope>
    <source>
        <strain evidence="7">ChiGjej1B1-22543</strain>
    </source>
</reference>
<dbReference type="PANTHER" id="PTHR33317">
    <property type="entry name" value="POLYNUCLEOTIDYL TRANSFERASE, RIBONUCLEASE H-LIKE SUPERFAMILY PROTEIN"/>
    <property type="match status" value="1"/>
</dbReference>
<reference evidence="7" key="1">
    <citation type="submission" date="2020-10" db="EMBL/GenBank/DDBJ databases">
        <authorList>
            <person name="Gilroy R."/>
        </authorList>
    </citation>
    <scope>NUCLEOTIDE SEQUENCE</scope>
    <source>
        <strain evidence="7">ChiGjej1B1-22543</strain>
    </source>
</reference>
<dbReference type="GO" id="GO:0016788">
    <property type="term" value="F:hydrolase activity, acting on ester bonds"/>
    <property type="evidence" value="ECO:0007669"/>
    <property type="project" value="UniProtKB-UniRule"/>
</dbReference>
<keyword evidence="3 5" id="KW-0540">Nuclease</keyword>
<dbReference type="EC" id="3.1.-.-" evidence="5"/>
<evidence type="ECO:0000256" key="4">
    <source>
        <dbReference type="ARBA" id="ARBA00022801"/>
    </source>
</evidence>
<feature type="domain" description="YqgF/RNase H-like" evidence="6">
    <location>
        <begin position="2"/>
        <end position="104"/>
    </location>
</feature>
<dbReference type="SMART" id="SM00732">
    <property type="entry name" value="YqgFc"/>
    <property type="match status" value="1"/>
</dbReference>
<keyword evidence="4 5" id="KW-0378">Hydrolase</keyword>
<dbReference type="CDD" id="cd16964">
    <property type="entry name" value="YqgF"/>
    <property type="match status" value="1"/>
</dbReference>
<gene>
    <name evidence="7" type="primary">ruvX</name>
    <name evidence="7" type="ORF">IAC52_03650</name>
</gene>
<evidence type="ECO:0000256" key="1">
    <source>
        <dbReference type="ARBA" id="ARBA00022490"/>
    </source>
</evidence>
<dbReference type="AlphaFoldDB" id="A0A9D1LNW9"/>
<organism evidence="7 8">
    <name type="scientific">Candidatus Alloenteromonas pullicola</name>
    <dbReference type="NCBI Taxonomy" id="2840784"/>
    <lineage>
        <taxon>Bacteria</taxon>
        <taxon>Bacillati</taxon>
        <taxon>Bacillota</taxon>
        <taxon>Bacillota incertae sedis</taxon>
        <taxon>Candidatus Alloenteromonas</taxon>
    </lineage>
</organism>
<dbReference type="Pfam" id="PF03652">
    <property type="entry name" value="RuvX"/>
    <property type="match status" value="1"/>
</dbReference>
<evidence type="ECO:0000259" key="6">
    <source>
        <dbReference type="SMART" id="SM00732"/>
    </source>
</evidence>
<keyword evidence="1 5" id="KW-0963">Cytoplasm</keyword>
<dbReference type="GO" id="GO:0000967">
    <property type="term" value="P:rRNA 5'-end processing"/>
    <property type="evidence" value="ECO:0007669"/>
    <property type="project" value="UniProtKB-UniRule"/>
</dbReference>
<dbReference type="InterPro" id="IPR006641">
    <property type="entry name" value="YqgF/RNaseH-like_dom"/>
</dbReference>
<dbReference type="GO" id="GO:0004518">
    <property type="term" value="F:nuclease activity"/>
    <property type="evidence" value="ECO:0007669"/>
    <property type="project" value="UniProtKB-KW"/>
</dbReference>
<dbReference type="PANTHER" id="PTHR33317:SF4">
    <property type="entry name" value="POLYNUCLEOTIDYL TRANSFERASE, RIBONUCLEASE H-LIKE SUPERFAMILY PROTEIN"/>
    <property type="match status" value="1"/>
</dbReference>
<comment type="function">
    <text evidence="5">Could be a nuclease involved in processing of the 5'-end of pre-16S rRNA.</text>
</comment>
<keyword evidence="2 5" id="KW-0690">Ribosome biogenesis</keyword>
<evidence type="ECO:0000313" key="7">
    <source>
        <dbReference type="EMBL" id="HIU45374.1"/>
    </source>
</evidence>
<evidence type="ECO:0000256" key="2">
    <source>
        <dbReference type="ARBA" id="ARBA00022517"/>
    </source>
</evidence>
<dbReference type="Proteomes" id="UP000824070">
    <property type="component" value="Unassembled WGS sequence"/>
</dbReference>
<dbReference type="InterPro" id="IPR005227">
    <property type="entry name" value="YqgF"/>
</dbReference>
<dbReference type="NCBIfam" id="TIGR00250">
    <property type="entry name" value="RNAse_H_YqgF"/>
    <property type="match status" value="1"/>
</dbReference>
<comment type="similarity">
    <text evidence="5">Belongs to the YqgF HJR family.</text>
</comment>
<dbReference type="SUPFAM" id="SSF53098">
    <property type="entry name" value="Ribonuclease H-like"/>
    <property type="match status" value="1"/>
</dbReference>
<evidence type="ECO:0000256" key="5">
    <source>
        <dbReference type="HAMAP-Rule" id="MF_00651"/>
    </source>
</evidence>
<comment type="subcellular location">
    <subcellularLocation>
        <location evidence="5">Cytoplasm</location>
    </subcellularLocation>
</comment>
<dbReference type="EMBL" id="DVMV01000025">
    <property type="protein sequence ID" value="HIU45374.1"/>
    <property type="molecule type" value="Genomic_DNA"/>
</dbReference>
<protein>
    <recommendedName>
        <fullName evidence="5">Putative pre-16S rRNA nuclease</fullName>
        <ecNumber evidence="5">3.1.-.-</ecNumber>
    </recommendedName>
</protein>
<dbReference type="HAMAP" id="MF_00651">
    <property type="entry name" value="Nuclease_YqgF"/>
    <property type="match status" value="1"/>
</dbReference>
<dbReference type="Gene3D" id="3.30.420.140">
    <property type="entry name" value="YqgF/RNase H-like domain"/>
    <property type="match status" value="1"/>
</dbReference>
<dbReference type="GO" id="GO:0005829">
    <property type="term" value="C:cytosol"/>
    <property type="evidence" value="ECO:0007669"/>
    <property type="project" value="TreeGrafter"/>
</dbReference>
<name>A0A9D1LNW9_9FIRM</name>